<sequence length="913" mass="89615">MNNNTYRLVYSRLRGMAVAVEETATAAGQSAGGETRAGRRSRTARTATAAMALSGILPMLASAQIVPTPGTGTQVIQSQNGLPQVNVARPSNAGVSVNTYNQFDVNRAGAILNNAATLTNTQLAGYVNGNPNYGAGEAARIIVNQVNSANPSQLRGFVEIAGPKAEVVLANPSGIYVDGGGFINTSRAILTTGAPFYSPEGGLAGFNVNRGLVTVAGAGLNAANIDQVDLIARAVQVNAAVYAKNLNVVAGANQVNRDTLVATLITGEGPAPTVAIDIGQLGGMYSNRIFLASNEYGVGVASAGTLTAQAGELTLQANGRLVLTGKTTASGNLALSAAGGIDNSGTTYSQQSATVSTAADLTNSGTLTAQQSVGVNAGSVNSTGTLGAGVNNEGSVSRNGDLTVTTAGRLNATGWNVVGGNATLIGSDVNLAGSQTAANGNLLLKAIAGDLNLSGATTSAKGTLRANASGALTNDRGNLSSGSGMTLTAGSLSNQSGNVSSQGPLSVQASGQIANQAGTMVSQSTVRVNGGAIANHQGTLQSAGGMTVSGTSLDNTAGRITSLKPIGIPSGPSDGLTITTSGQLTNAAGMAATGAQGGVIGGNGDVTVQGGAVVNHGTITAQANLHVTGQSVDNSSGLLKAGQNATVDAGARFANSGGSVLAKQAATVNATTVDNSHGTTEATQLTFNASDLVNHGGTITQTGNGPVAVNVSGTLDNSNGGTLQTKSTDLTLTPATLVNDGGVLTHAGTGTLTLTPGNGVGSLSNVGGKIAGNGHIVARAGTLENRTGSIIGQTGLGVAVGGALDNAQGKLLSNADATIDVGDALTNNGGALGADATATIHSGSLTNRGGSIVVPNLTATVDSTLDNSGGNLEANQLALTTTDLTNHGGKITQYGASPMTISVSNRFDNSVGG</sequence>
<dbReference type="NCBIfam" id="TIGR01901">
    <property type="entry name" value="adhes_NPXG"/>
    <property type="match status" value="1"/>
</dbReference>
<dbReference type="Pfam" id="PF13018">
    <property type="entry name" value="ESPR"/>
    <property type="match status" value="1"/>
</dbReference>
<dbReference type="Pfam" id="PF05860">
    <property type="entry name" value="TPS"/>
    <property type="match status" value="1"/>
</dbReference>
<accession>A0A494X9A3</accession>
<dbReference type="InterPro" id="IPR008619">
    <property type="entry name" value="Filamentous_hemagglutn_rpt"/>
</dbReference>
<feature type="region of interest" description="Disordered" evidence="1">
    <location>
        <begin position="470"/>
        <end position="505"/>
    </location>
</feature>
<feature type="region of interest" description="Disordered" evidence="1">
    <location>
        <begin position="24"/>
        <end position="44"/>
    </location>
</feature>
<dbReference type="Proteomes" id="UP000280434">
    <property type="component" value="Unassembled WGS sequence"/>
</dbReference>
<dbReference type="OrthoDB" id="5666689at2"/>
<gene>
    <name evidence="3" type="ORF">D7S89_23655</name>
</gene>
<dbReference type="Gene3D" id="2.160.20.10">
    <property type="entry name" value="Single-stranded right-handed beta-helix, Pectin lyase-like"/>
    <property type="match status" value="1"/>
</dbReference>
<evidence type="ECO:0000259" key="2">
    <source>
        <dbReference type="SMART" id="SM00912"/>
    </source>
</evidence>
<name>A0A494X9A3_9BURK</name>
<dbReference type="InterPro" id="IPR010069">
    <property type="entry name" value="CdiA_FHA1_rpt"/>
</dbReference>
<dbReference type="RefSeq" id="WP_121281304.1">
    <property type="nucleotide sequence ID" value="NZ_RBZV01000014.1"/>
</dbReference>
<dbReference type="EMBL" id="RBZV01000014">
    <property type="protein sequence ID" value="RKP44213.1"/>
    <property type="molecule type" value="Genomic_DNA"/>
</dbReference>
<feature type="domain" description="Filamentous haemagglutinin FhaB/tRNA nuclease CdiA-like TPS" evidence="2">
    <location>
        <begin position="79"/>
        <end position="200"/>
    </location>
</feature>
<evidence type="ECO:0000313" key="4">
    <source>
        <dbReference type="Proteomes" id="UP000280434"/>
    </source>
</evidence>
<feature type="non-terminal residue" evidence="3">
    <location>
        <position position="913"/>
    </location>
</feature>
<keyword evidence="4" id="KW-1185">Reference proteome</keyword>
<proteinExistence type="predicted"/>
<dbReference type="Pfam" id="PF05594">
    <property type="entry name" value="Fil_haemagg"/>
    <property type="match status" value="5"/>
</dbReference>
<reference evidence="3 4" key="1">
    <citation type="submission" date="2018-10" db="EMBL/GenBank/DDBJ databases">
        <title>Paraburkholderia sp. 7MK8-2, isolated from soil.</title>
        <authorList>
            <person name="Gao Z.-H."/>
            <person name="Qiu L.-H."/>
        </authorList>
    </citation>
    <scope>NUCLEOTIDE SEQUENCE [LARGE SCALE GENOMIC DNA]</scope>
    <source>
        <strain evidence="3 4">7MK8-2</strain>
    </source>
</reference>
<dbReference type="AlphaFoldDB" id="A0A494X9A3"/>
<dbReference type="InterPro" id="IPR008638">
    <property type="entry name" value="FhaB/CdiA-like_TPS"/>
</dbReference>
<protein>
    <submittedName>
        <fullName evidence="3">Filamentous hemagglutinin N-terminal domain-containing protein</fullName>
    </submittedName>
</protein>
<evidence type="ECO:0000256" key="1">
    <source>
        <dbReference type="SAM" id="MobiDB-lite"/>
    </source>
</evidence>
<dbReference type="SUPFAM" id="SSF51126">
    <property type="entry name" value="Pectin lyase-like"/>
    <property type="match status" value="1"/>
</dbReference>
<comment type="caution">
    <text evidence="3">The sequence shown here is derived from an EMBL/GenBank/DDBJ whole genome shotgun (WGS) entry which is preliminary data.</text>
</comment>
<evidence type="ECO:0000313" key="3">
    <source>
        <dbReference type="EMBL" id="RKP44213.1"/>
    </source>
</evidence>
<dbReference type="NCBIfam" id="TIGR01731">
    <property type="entry name" value="fil_hemag_20aa"/>
    <property type="match status" value="15"/>
</dbReference>
<organism evidence="3 4">
    <name type="scientific">Trinickia fusca</name>
    <dbReference type="NCBI Taxonomy" id="2419777"/>
    <lineage>
        <taxon>Bacteria</taxon>
        <taxon>Pseudomonadati</taxon>
        <taxon>Pseudomonadota</taxon>
        <taxon>Betaproteobacteria</taxon>
        <taxon>Burkholderiales</taxon>
        <taxon>Burkholderiaceae</taxon>
        <taxon>Trinickia</taxon>
    </lineage>
</organism>
<dbReference type="InterPro" id="IPR024973">
    <property type="entry name" value="ESPR"/>
</dbReference>
<dbReference type="InterPro" id="IPR012334">
    <property type="entry name" value="Pectin_lyas_fold"/>
</dbReference>
<dbReference type="SMART" id="SM00912">
    <property type="entry name" value="Haemagg_act"/>
    <property type="match status" value="1"/>
</dbReference>
<dbReference type="InterPro" id="IPR011050">
    <property type="entry name" value="Pectin_lyase_fold/virulence"/>
</dbReference>